<evidence type="ECO:0000313" key="1">
    <source>
        <dbReference type="EMBL" id="MES1920635.1"/>
    </source>
</evidence>
<accession>A0ABV2ALV1</accession>
<organism evidence="1 2">
    <name type="scientific">Bonamia ostreae</name>
    <dbReference type="NCBI Taxonomy" id="126728"/>
    <lineage>
        <taxon>Eukaryota</taxon>
        <taxon>Sar</taxon>
        <taxon>Rhizaria</taxon>
        <taxon>Endomyxa</taxon>
        <taxon>Ascetosporea</taxon>
        <taxon>Haplosporida</taxon>
        <taxon>Bonamia</taxon>
    </lineage>
</organism>
<dbReference type="Proteomes" id="UP001439008">
    <property type="component" value="Unassembled WGS sequence"/>
</dbReference>
<reference evidence="1 2" key="1">
    <citation type="journal article" date="2024" name="BMC Biol.">
        <title>Comparative genomics of Ascetosporea gives new insight into the evolutionary basis for animal parasitism in Rhizaria.</title>
        <authorList>
            <person name="Hiltunen Thoren M."/>
            <person name="Onut-Brannstrom I."/>
            <person name="Alfjorden A."/>
            <person name="Peckova H."/>
            <person name="Swords F."/>
            <person name="Hooper C."/>
            <person name="Holzer A.S."/>
            <person name="Bass D."/>
            <person name="Burki F."/>
        </authorList>
    </citation>
    <scope>NUCLEOTIDE SEQUENCE [LARGE SCALE GENOMIC DNA]</scope>
    <source>
        <strain evidence="1">20-A016</strain>
    </source>
</reference>
<sequence>MNYPENFISTVDYDNDTTGILKAISSIKNFIKLDEFETDEKTGLPKLLLLASEDLERPTFSYPSKYGLAITTVQPRASPNSLLPLFHDEKGCKKVPKYILFVAPETDKKITPRNAIYLDSQNKRVEDPISVGEAETKDGAKFFVFYPKFRDILNREALEETRKLVAAIAEDLSAETGSQNYTQKLQNITRGIEQSFDDFVSYFKQLRENSAKLREVFRNNMDWDVCISASEATEFSVPFRKEVERLNRIKDESGFELEKNEELLQKLSKLTMTVKTMDDYIENENRCALAKQSIKHSINESENELLYIMDHCLKADKFESADKAWKCLENNSSFFGQMSGRENNYDGRVELRVRFALELKYSVSGRLFGEMAVGGMKKMDVPKALLAMQN</sequence>
<comment type="caution">
    <text evidence="1">The sequence shown here is derived from an EMBL/GenBank/DDBJ whole genome shotgun (WGS) entry which is preliminary data.</text>
</comment>
<dbReference type="EMBL" id="JBDODL010000780">
    <property type="protein sequence ID" value="MES1920635.1"/>
    <property type="molecule type" value="Genomic_DNA"/>
</dbReference>
<keyword evidence="2" id="KW-1185">Reference proteome</keyword>
<name>A0ABV2ALV1_9EUKA</name>
<protein>
    <submittedName>
        <fullName evidence="1">Uncharacterized protein</fullName>
    </submittedName>
</protein>
<evidence type="ECO:0000313" key="2">
    <source>
        <dbReference type="Proteomes" id="UP001439008"/>
    </source>
</evidence>
<proteinExistence type="predicted"/>
<gene>
    <name evidence="1" type="ORF">MHBO_002288</name>
</gene>